<keyword evidence="2" id="KW-1185">Reference proteome</keyword>
<dbReference type="Pfam" id="PF05593">
    <property type="entry name" value="RHS_repeat"/>
    <property type="match status" value="1"/>
</dbReference>
<organism evidence="1 2">
    <name type="scientific">Hymenobacter glaciei</name>
    <dbReference type="NCBI Taxonomy" id="877209"/>
    <lineage>
        <taxon>Bacteria</taxon>
        <taxon>Pseudomonadati</taxon>
        <taxon>Bacteroidota</taxon>
        <taxon>Cytophagia</taxon>
        <taxon>Cytophagales</taxon>
        <taxon>Hymenobacteraceae</taxon>
        <taxon>Hymenobacter</taxon>
    </lineage>
</organism>
<accession>A0ABP7UCU6</accession>
<comment type="caution">
    <text evidence="1">The sequence shown here is derived from an EMBL/GenBank/DDBJ whole genome shotgun (WGS) entry which is preliminary data.</text>
</comment>
<dbReference type="InterPro" id="IPR031325">
    <property type="entry name" value="RHS_repeat"/>
</dbReference>
<evidence type="ECO:0008006" key="3">
    <source>
        <dbReference type="Google" id="ProtNLM"/>
    </source>
</evidence>
<name>A0ABP7UCU6_9BACT</name>
<dbReference type="EMBL" id="BAABDK010000021">
    <property type="protein sequence ID" value="GAA4040561.1"/>
    <property type="molecule type" value="Genomic_DNA"/>
</dbReference>
<dbReference type="NCBIfam" id="TIGR01643">
    <property type="entry name" value="YD_repeat_2x"/>
    <property type="match status" value="1"/>
</dbReference>
<proteinExistence type="predicted"/>
<gene>
    <name evidence="1" type="ORF">GCM10022409_28130</name>
</gene>
<evidence type="ECO:0000313" key="2">
    <source>
        <dbReference type="Proteomes" id="UP001501469"/>
    </source>
</evidence>
<dbReference type="Proteomes" id="UP001501469">
    <property type="component" value="Unassembled WGS sequence"/>
</dbReference>
<protein>
    <recommendedName>
        <fullName evidence="3">YD repeat-containing protein</fullName>
    </recommendedName>
</protein>
<evidence type="ECO:0000313" key="1">
    <source>
        <dbReference type="EMBL" id="GAA4040561.1"/>
    </source>
</evidence>
<sequence>MGSAHAQTTTIDKDKPWLPAKYIPQSPTVSTLPRFDAQQLVQLHSGAAQYSIPLVEVTCGPLSLPVSLSYSYSGLRVSQPDDLVGLGWNLQAGASITRQVNGLVDEQVAAVPIRRYHPDSVLHATARVQYLKRAFNHDLDTGPDVYSFSLPTGVSGRFVIIDTSVVLLPRQPVFIRRVAVDGFQISTEDGVRYLFQARELTTPSAEYGMNIHVSAWHLSRVISADAADTLTLHYTAATVLLPRQMSTTTGRYYTGSYQELGEAVNAAGPGTICGSTADYLFQNILAGVTHVRAQFLQSITARGVCLRVNRETAGPDSVREIRSVQWLSTGPQAREVRHWTLFQSRIYEATTNGPIPGTRYRLCLDSLRESANGVNLPAYRFDYLPIGLMPTKGSAAQDYWGYFNGAVKNGDLRNKDTRPALLADTALLRRQGMAADREPNFEMVGQGALRTVGFPTGGQANWEYELNRIAVQAEDLPLRERGPYLEASYDPTRVQLVENGPLTHRATSSPPQEFDVPNRSDESGRFDVRVLLHRQPYDSTHATAGTNQVRDFSIWRRRASGDSLITNGPYRIFDGQLDNNQQPVTYRTFVLRLPPGRYVARVHCEETEHQSDINIYVPYLDSTDFKLGLPGPGIRVWRTTHQTAGAPPLVHTYRYSEHGSCSGVSLLRNYGRNFDRQQHTEVNYQLLPTSGDHSALSVTSCEFWETTADNRDLGDEFSKNVHYYSCVREEAGTDNGLTVHYFGELREQFNDVVPFQQLVYRRSRDNQLQLAESTAHTYDMQDAQMLPFIRVRRTVKINLLTPGVGVYIPEDTYISDLYLVRASFAAPAQTVQTRYDPDGRTHTVTTLSSYVQQRLVRTATSTSTGWDIQRFKRLSDYASTVFDPALRLNTFNPVIEAQRWHRPLAGTDSVLTGGSLTLYDPRWRSPAKTHRLRLDRPVSGPNQETRANGRYTGWLSDTRYEATGTARYATSSGDLIEQRPAHGPATAYLTGNVHTLVIAQATNAGYEQLACTSFEPAATGRWRYDSTGTHRVAGGRTGRWAYRLDGTSGPTRPGMPAGDYGLLCWARSPTAPTLTLAAGSTGGTWQLVATGPDGWRQYRARFQLSGSGSVALGPPAGGGNVLVDEVRLAPVGAQVTSYTHDPLVGVTSQTDPGGRTITFEYDALGRLVRTRDEQGRILSQQQYHYARP</sequence>
<dbReference type="InterPro" id="IPR006530">
    <property type="entry name" value="YD"/>
</dbReference>
<reference evidence="2" key="1">
    <citation type="journal article" date="2019" name="Int. J. Syst. Evol. Microbiol.">
        <title>The Global Catalogue of Microorganisms (GCM) 10K type strain sequencing project: providing services to taxonomists for standard genome sequencing and annotation.</title>
        <authorList>
            <consortium name="The Broad Institute Genomics Platform"/>
            <consortium name="The Broad Institute Genome Sequencing Center for Infectious Disease"/>
            <person name="Wu L."/>
            <person name="Ma J."/>
        </authorList>
    </citation>
    <scope>NUCLEOTIDE SEQUENCE [LARGE SCALE GENOMIC DNA]</scope>
    <source>
        <strain evidence="2">JCM 17225</strain>
    </source>
</reference>